<dbReference type="AlphaFoldDB" id="A0A0B5QN76"/>
<dbReference type="Gene3D" id="3.60.21.10">
    <property type="match status" value="1"/>
</dbReference>
<evidence type="ECO:0000256" key="3">
    <source>
        <dbReference type="ARBA" id="ARBA00022723"/>
    </source>
</evidence>
<evidence type="ECO:0000256" key="5">
    <source>
        <dbReference type="ARBA" id="ARBA00023211"/>
    </source>
</evidence>
<keyword evidence="4" id="KW-0472">Membrane</keyword>
<dbReference type="KEGG" id="cbei:LF65_03136"/>
<dbReference type="InterPro" id="IPR004843">
    <property type="entry name" value="Calcineurin-like_PHP"/>
</dbReference>
<keyword evidence="1" id="KW-1003">Cell membrane</keyword>
<dbReference type="STRING" id="1520.LF65_03136"/>
<dbReference type="Proteomes" id="UP000031866">
    <property type="component" value="Chromosome"/>
</dbReference>
<dbReference type="GO" id="GO:0008758">
    <property type="term" value="F:UDP-2,3-diacylglucosamine hydrolase activity"/>
    <property type="evidence" value="ECO:0007669"/>
    <property type="project" value="TreeGrafter"/>
</dbReference>
<dbReference type="GO" id="GO:0016020">
    <property type="term" value="C:membrane"/>
    <property type="evidence" value="ECO:0007669"/>
    <property type="project" value="GOC"/>
</dbReference>
<evidence type="ECO:0000313" key="8">
    <source>
        <dbReference type="Proteomes" id="UP000031866"/>
    </source>
</evidence>
<dbReference type="InterPro" id="IPR029052">
    <property type="entry name" value="Metallo-depent_PP-like"/>
</dbReference>
<gene>
    <name evidence="7" type="ORF">LF65_03136</name>
</gene>
<dbReference type="EMBL" id="CP010086">
    <property type="protein sequence ID" value="AJG99701.1"/>
    <property type="molecule type" value="Genomic_DNA"/>
</dbReference>
<keyword evidence="3" id="KW-0479">Metal-binding</keyword>
<accession>A0A0B5QN76</accession>
<dbReference type="SUPFAM" id="SSF56300">
    <property type="entry name" value="Metallo-dependent phosphatases"/>
    <property type="match status" value="1"/>
</dbReference>
<evidence type="ECO:0000313" key="7">
    <source>
        <dbReference type="EMBL" id="AJG99701.1"/>
    </source>
</evidence>
<dbReference type="PANTHER" id="PTHR34990">
    <property type="entry name" value="UDP-2,3-DIACYLGLUCOSAMINE HYDROLASE-RELATED"/>
    <property type="match status" value="1"/>
</dbReference>
<organism evidence="7 8">
    <name type="scientific">Clostridium beijerinckii</name>
    <name type="common">Clostridium MP</name>
    <dbReference type="NCBI Taxonomy" id="1520"/>
    <lineage>
        <taxon>Bacteria</taxon>
        <taxon>Bacillati</taxon>
        <taxon>Bacillota</taxon>
        <taxon>Clostridia</taxon>
        <taxon>Eubacteriales</taxon>
        <taxon>Clostridiaceae</taxon>
        <taxon>Clostridium</taxon>
    </lineage>
</organism>
<evidence type="ECO:0000256" key="1">
    <source>
        <dbReference type="ARBA" id="ARBA00022475"/>
    </source>
</evidence>
<feature type="domain" description="Calcineurin-like phosphoesterase" evidence="6">
    <location>
        <begin position="29"/>
        <end position="239"/>
    </location>
</feature>
<sequence>MKEQCTESNDFFKRLYKTGKLIEFDEKSKIVFISDVHRGDGGYADSLRQNRNIYKAALGFYYENGYTLIELGDGDELWKNKDCLDIAYNYKDVFSMLNNFYDDNRLCLVYGNHDIVKANPEFIKRQERLFANAGNGFGREMINLYSNITFYEGVILRYMPSKDDIIAFHGHQVDFINCEMWKTSRFLVRHVWRFMEGVAGFKPPTSPASNYDKGTKIDHILGHLARKEKKVIICGHTHNDIFPEADEGIYFNDGCCVFPSAVTCIELTGGEISLIKWAIEVDSKDVLYINKTIIGGPENLEKYFYYAKQF</sequence>
<dbReference type="OrthoDB" id="9773199at2"/>
<proteinExistence type="predicted"/>
<name>A0A0B5QN76_CLOBE</name>
<dbReference type="PANTHER" id="PTHR34990:SF2">
    <property type="entry name" value="BLL8164 PROTEIN"/>
    <property type="match status" value="1"/>
</dbReference>
<protein>
    <submittedName>
        <fullName evidence="7">Serine/threonine protein phosphatase</fullName>
    </submittedName>
</protein>
<evidence type="ECO:0000259" key="6">
    <source>
        <dbReference type="Pfam" id="PF00149"/>
    </source>
</evidence>
<dbReference type="InterPro" id="IPR043461">
    <property type="entry name" value="LpxH-like"/>
</dbReference>
<evidence type="ECO:0000256" key="4">
    <source>
        <dbReference type="ARBA" id="ARBA00023136"/>
    </source>
</evidence>
<dbReference type="GO" id="GO:0009245">
    <property type="term" value="P:lipid A biosynthetic process"/>
    <property type="evidence" value="ECO:0007669"/>
    <property type="project" value="TreeGrafter"/>
</dbReference>
<keyword evidence="2" id="KW-0997">Cell inner membrane</keyword>
<evidence type="ECO:0000256" key="2">
    <source>
        <dbReference type="ARBA" id="ARBA00022519"/>
    </source>
</evidence>
<keyword evidence="5" id="KW-0464">Manganese</keyword>
<dbReference type="RefSeq" id="WP_041897204.1">
    <property type="nucleotide sequence ID" value="NZ_CP010086.2"/>
</dbReference>
<reference evidence="8" key="1">
    <citation type="submission" date="2014-12" db="EMBL/GenBank/DDBJ databases">
        <title>Genome sequence of Clostridium beijerinckii strain 59B.</title>
        <authorList>
            <person name="Little G.T."/>
            <person name="Minton N.P."/>
        </authorList>
    </citation>
    <scope>NUCLEOTIDE SEQUENCE [LARGE SCALE GENOMIC DNA]</scope>
    <source>
        <strain evidence="8">59B</strain>
    </source>
</reference>
<dbReference type="Pfam" id="PF00149">
    <property type="entry name" value="Metallophos"/>
    <property type="match status" value="1"/>
</dbReference>
<dbReference type="GO" id="GO:0046872">
    <property type="term" value="F:metal ion binding"/>
    <property type="evidence" value="ECO:0007669"/>
    <property type="project" value="UniProtKB-KW"/>
</dbReference>